<accession>A0A3S5CEM0</accession>
<evidence type="ECO:0000313" key="2">
    <source>
        <dbReference type="EMBL" id="VEL14958.1"/>
    </source>
</evidence>
<organism evidence="2 3">
    <name type="scientific">Protopolystoma xenopodis</name>
    <dbReference type="NCBI Taxonomy" id="117903"/>
    <lineage>
        <taxon>Eukaryota</taxon>
        <taxon>Metazoa</taxon>
        <taxon>Spiralia</taxon>
        <taxon>Lophotrochozoa</taxon>
        <taxon>Platyhelminthes</taxon>
        <taxon>Monogenea</taxon>
        <taxon>Polyopisthocotylea</taxon>
        <taxon>Polystomatidea</taxon>
        <taxon>Polystomatidae</taxon>
        <taxon>Protopolystoma</taxon>
    </lineage>
</organism>
<name>A0A3S5CEM0_9PLAT</name>
<reference evidence="2" key="1">
    <citation type="submission" date="2018-11" db="EMBL/GenBank/DDBJ databases">
        <authorList>
            <consortium name="Pathogen Informatics"/>
        </authorList>
    </citation>
    <scope>NUCLEOTIDE SEQUENCE</scope>
</reference>
<dbReference type="EMBL" id="CAAALY010022903">
    <property type="protein sequence ID" value="VEL14958.1"/>
    <property type="molecule type" value="Genomic_DNA"/>
</dbReference>
<evidence type="ECO:0000313" key="3">
    <source>
        <dbReference type="Proteomes" id="UP000784294"/>
    </source>
</evidence>
<proteinExistence type="predicted"/>
<keyword evidence="1" id="KW-0812">Transmembrane</keyword>
<keyword evidence="1" id="KW-1133">Transmembrane helix</keyword>
<protein>
    <submittedName>
        <fullName evidence="2">Uncharacterized protein</fullName>
    </submittedName>
</protein>
<sequence length="129" mass="13619">MPASREPDMIGRSLSSLLQSDFSQHIKRNSAVSIGGRTSILPSISGPAGSVSLGPATGNPASGQKWSSGRDDLLRNMLLVQTPSRLFAYVVWGIATCFVVPMAIVALVSCAGRVYVRSYPDGNYSTKAS</sequence>
<comment type="caution">
    <text evidence="2">The sequence shown here is derived from an EMBL/GenBank/DDBJ whole genome shotgun (WGS) entry which is preliminary data.</text>
</comment>
<dbReference type="Proteomes" id="UP000784294">
    <property type="component" value="Unassembled WGS sequence"/>
</dbReference>
<keyword evidence="3" id="KW-1185">Reference proteome</keyword>
<keyword evidence="1" id="KW-0472">Membrane</keyword>
<evidence type="ECO:0000256" key="1">
    <source>
        <dbReference type="SAM" id="Phobius"/>
    </source>
</evidence>
<feature type="transmembrane region" description="Helical" evidence="1">
    <location>
        <begin position="86"/>
        <end position="108"/>
    </location>
</feature>
<dbReference type="AlphaFoldDB" id="A0A3S5CEM0"/>
<gene>
    <name evidence="2" type="ORF">PXEA_LOCUS8398</name>
</gene>